<dbReference type="Gene3D" id="3.40.50.150">
    <property type="entry name" value="Vaccinia Virus protein VP39"/>
    <property type="match status" value="1"/>
</dbReference>
<dbReference type="GO" id="GO:0008175">
    <property type="term" value="F:tRNA methyltransferase activity"/>
    <property type="evidence" value="ECO:0007669"/>
    <property type="project" value="TreeGrafter"/>
</dbReference>
<sequence length="1029" mass="115175">MAAFQNEQLGKGRSSRSFSLDELIMGTNNSSIVSKRSVEKLYYPGEPHYFRYFVKKFQRRAPLINRGYWLRLRAIDIIVQQFLQEHRDDKRVVINLGCGSDVLPWRLNSRYAALCEDVQFVDIDYPNLMRSKRSIVLETPILRDILEENYSTSISDDDLVLLRSDRYCQIGCDLRELGKLRESLDTFAVGSHVLFVAEVSITYMDTEYADSLIQWAGEVGNSQFCLLEQLLPCGPEHPFAVTMLEHFRRLNTPPKSVLKYPTLPAQVNRFINRGFRSAQVWDLWEAWSSDKFVSEPERAALDEIEPFDEWEEFALFCRHYFIIHASNANLDAPASCQKRISKQPVEGNLELYASAIEKVPEGPKRRYGDALRLRNPAGGKFAINVMGIGTSGREGSCDIFSLDKQPEAPALCLTGPAPRMGHTLTDLGEFGVLLVGGRSSPANALSDCWILKRGTTCEWKPTYHLPVPLFRHSSIRLHGTCLALVAGGKTGPSSISAEFYVFHASKGWFKCQVVGSKPPPTFGGILCNSNYRGRPNDLYTGLLAGGIGQDFRINEQTYTWQLELSDSHPVLRFELCPKDVHTDQLSVFGARTVDFRSHTLICGGTGLNSFSQGQVILSVKMNTRDSFAVSVLGNHTGKAMPLMIGSSVLEVDDGVAILGGGATCFSMGTYWEVGARIISIVDREGYRENMKSAEKKCPLLQFVGSQRFNGSTIRREECLAPNQSTSTVTPIRRILLESPEQLSDMAKAGLPVIIEKADLGACVRKWTPEYMVDRVGYNTKVIIHDCIRDTDKLDFNTKNFNYKTEKFGIVMKRAAAGERIYLRALSHDKPADIATNIDNDFPGLAADFRLPGMMQCIRNCLFSSVLRVSGKVNMWLHYDVMANMYTQIAGSRRMILFPPGDISLLSFTPGASTSSLDIFSMLNTAQMEGSHPYEAVLEPGDILFLPPLWPHTATAVTNMSIAVNVFFKNLEAGYAMGRDVYGNRDLAAYEKGRLHIARIGKSFEKLPLDIRRFYLKRLANELETIVEGT</sequence>
<dbReference type="EC" id="2.3.1.231" evidence="4"/>
<keyword evidence="10" id="KW-0819">tRNA processing</keyword>
<dbReference type="InterPro" id="IPR029063">
    <property type="entry name" value="SAM-dependent_MTases_sf"/>
</dbReference>
<dbReference type="SMART" id="SM00558">
    <property type="entry name" value="JmjC"/>
    <property type="match status" value="1"/>
</dbReference>
<dbReference type="FunFam" id="2.60.120.650:FF:000043">
    <property type="entry name" value="tRNA wybutosine-synthesizing protein 4"/>
    <property type="match status" value="1"/>
</dbReference>
<evidence type="ECO:0000313" key="18">
    <source>
        <dbReference type="Proteomes" id="UP000027002"/>
    </source>
</evidence>
<dbReference type="GO" id="GO:0031591">
    <property type="term" value="P:wybutosine biosynthetic process"/>
    <property type="evidence" value="ECO:0007669"/>
    <property type="project" value="TreeGrafter"/>
</dbReference>
<evidence type="ECO:0000256" key="14">
    <source>
        <dbReference type="ARBA" id="ARBA00030847"/>
    </source>
</evidence>
<dbReference type="Pfam" id="PF13418">
    <property type="entry name" value="Beta-prop_TYW4"/>
    <property type="match status" value="1"/>
</dbReference>
<dbReference type="Gene3D" id="2.120.10.80">
    <property type="entry name" value="Kelch-type beta propeller"/>
    <property type="match status" value="1"/>
</dbReference>
<comment type="catalytic activity">
    <reaction evidence="15">
        <text>7-[(3S)-(3-amino-3-methoxycarbonyl)propyl]wyosine(37) in tRNA(Phe) + S-adenosyl-L-methionine + CO2 = wybutosine(37) in tRNA(Phe) + S-adenosyl-L-homocysteine + 2 H(+)</text>
        <dbReference type="Rhea" id="RHEA:37119"/>
        <dbReference type="Rhea" id="RHEA-COMP:11844"/>
        <dbReference type="Rhea" id="RHEA-COMP:11847"/>
        <dbReference type="ChEBI" id="CHEBI:15378"/>
        <dbReference type="ChEBI" id="CHEBI:16526"/>
        <dbReference type="ChEBI" id="CHEBI:57856"/>
        <dbReference type="ChEBI" id="CHEBI:59789"/>
        <dbReference type="ChEBI" id="CHEBI:73544"/>
        <dbReference type="ChEBI" id="CHEBI:74275"/>
        <dbReference type="EC" id="2.3.1.231"/>
    </reaction>
</comment>
<protein>
    <recommendedName>
        <fullName evidence="6">tRNA wybutosine-synthesizing protein 4</fullName>
        <ecNumber evidence="5">2.1.1.290</ecNumber>
        <ecNumber evidence="4">2.3.1.231</ecNumber>
    </recommendedName>
    <alternativeName>
        <fullName evidence="13">Leucine carboxyl methyltransferase 2</fullName>
    </alternativeName>
    <alternativeName>
        <fullName evidence="14">tRNA(Phe) (7-(3-amino-3-(methoxycarbonyl)propyl)wyosine(37)-N)-methoxycarbonyltransferase</fullName>
    </alternativeName>
    <alternativeName>
        <fullName evidence="12">tRNA(Phe) (7-(3-amino-3-carboxypropyl)wyosine(37)-O)-methyltransferase</fullName>
    </alternativeName>
</protein>
<gene>
    <name evidence="17" type="ORF">UV8b_05038</name>
</gene>
<keyword evidence="18" id="KW-1185">Reference proteome</keyword>
<dbReference type="Proteomes" id="UP000027002">
    <property type="component" value="Chromosome 4"/>
</dbReference>
<dbReference type="GO" id="GO:0030488">
    <property type="term" value="P:tRNA methylation"/>
    <property type="evidence" value="ECO:0007669"/>
    <property type="project" value="TreeGrafter"/>
</dbReference>
<dbReference type="OrthoDB" id="47172at2759"/>
<dbReference type="Gene3D" id="6.10.140.1470">
    <property type="match status" value="1"/>
</dbReference>
<keyword evidence="9" id="KW-0949">S-adenosyl-L-methionine</keyword>
<keyword evidence="8" id="KW-0808">Transferase</keyword>
<dbReference type="InterPro" id="IPR041667">
    <property type="entry name" value="Cupin_8"/>
</dbReference>
<comment type="similarity">
    <text evidence="3">Belongs to the methyltransferase superfamily. LCMT family.</text>
</comment>
<dbReference type="SUPFAM" id="SSF51197">
    <property type="entry name" value="Clavaminate synthase-like"/>
    <property type="match status" value="1"/>
</dbReference>
<dbReference type="UniPathway" id="UPA00375"/>
<keyword evidence="7" id="KW-0489">Methyltransferase</keyword>
<evidence type="ECO:0000256" key="10">
    <source>
        <dbReference type="ARBA" id="ARBA00022694"/>
    </source>
</evidence>
<dbReference type="InterPro" id="IPR003347">
    <property type="entry name" value="JmjC_dom"/>
</dbReference>
<evidence type="ECO:0000256" key="12">
    <source>
        <dbReference type="ARBA" id="ARBA00029750"/>
    </source>
</evidence>
<dbReference type="Pfam" id="PF04072">
    <property type="entry name" value="LCM"/>
    <property type="match status" value="1"/>
</dbReference>
<reference evidence="17" key="1">
    <citation type="submission" date="2020-03" db="EMBL/GenBank/DDBJ databases">
        <title>A mixture of massive structural variations and highly conserved coding sequences in Ustilaginoidea virens genome.</title>
        <authorList>
            <person name="Zhang K."/>
            <person name="Zhao Z."/>
            <person name="Zhang Z."/>
            <person name="Li Y."/>
            <person name="Hsiang T."/>
            <person name="Sun W."/>
        </authorList>
    </citation>
    <scope>NUCLEOTIDE SEQUENCE</scope>
    <source>
        <strain evidence="17">UV-8b</strain>
    </source>
</reference>
<evidence type="ECO:0000256" key="8">
    <source>
        <dbReference type="ARBA" id="ARBA00022679"/>
    </source>
</evidence>
<dbReference type="InterPro" id="IPR007213">
    <property type="entry name" value="Ppm1/Ppm2/Tcmp"/>
</dbReference>
<dbReference type="PANTHER" id="PTHR46529:SF1">
    <property type="entry name" value="TRNA WYBUTOSINE-SYNTHESIZING PROTEIN 4"/>
    <property type="match status" value="1"/>
</dbReference>
<dbReference type="PANTHER" id="PTHR46529">
    <property type="entry name" value="TRNA WYBUTOSINE-SYNTHESIZING PROTEIN 4"/>
    <property type="match status" value="1"/>
</dbReference>
<name>A0A8E5MIP2_USTVR</name>
<evidence type="ECO:0000256" key="15">
    <source>
        <dbReference type="ARBA" id="ARBA00049250"/>
    </source>
</evidence>
<evidence type="ECO:0000313" key="17">
    <source>
        <dbReference type="EMBL" id="QUC20797.1"/>
    </source>
</evidence>
<evidence type="ECO:0000256" key="13">
    <source>
        <dbReference type="ARBA" id="ARBA00030231"/>
    </source>
</evidence>
<evidence type="ECO:0000256" key="5">
    <source>
        <dbReference type="ARBA" id="ARBA00012779"/>
    </source>
</evidence>
<evidence type="ECO:0000256" key="11">
    <source>
        <dbReference type="ARBA" id="ARBA00025588"/>
    </source>
</evidence>
<proteinExistence type="inferred from homology"/>
<evidence type="ECO:0000256" key="1">
    <source>
        <dbReference type="ARBA" id="ARBA00001806"/>
    </source>
</evidence>
<dbReference type="AlphaFoldDB" id="A0A8E5MIP2"/>
<dbReference type="EMBL" id="CP072756">
    <property type="protein sequence ID" value="QUC20797.1"/>
    <property type="molecule type" value="Genomic_DNA"/>
</dbReference>
<dbReference type="SUPFAM" id="SSF50965">
    <property type="entry name" value="Galactose oxidase, central domain"/>
    <property type="match status" value="1"/>
</dbReference>
<evidence type="ECO:0000256" key="7">
    <source>
        <dbReference type="ARBA" id="ARBA00022603"/>
    </source>
</evidence>
<comment type="function">
    <text evidence="11">Probable S-adenosyl-L-methionine-dependent methyltransferase that acts as a component of the wybutosine biosynthesis pathway. Wybutosine is a hyper modified guanosine with a tricyclic base found at the 3'-position adjacent to the anticodon of eukaryotic phenylalanine tRNA. May methylate the carboxyl group of leucine residues to form alpha-leucine ester residues.</text>
</comment>
<feature type="domain" description="JmjC" evidence="16">
    <location>
        <begin position="839"/>
        <end position="984"/>
    </location>
</feature>
<dbReference type="RefSeq" id="XP_042998470.1">
    <property type="nucleotide sequence ID" value="XM_043142536.1"/>
</dbReference>
<evidence type="ECO:0000256" key="6">
    <source>
        <dbReference type="ARBA" id="ARBA00018045"/>
    </source>
</evidence>
<accession>A0A8E5MIP2</accession>
<dbReference type="SUPFAM" id="SSF53335">
    <property type="entry name" value="S-adenosyl-L-methionine-dependent methyltransferases"/>
    <property type="match status" value="1"/>
</dbReference>
<evidence type="ECO:0000259" key="16">
    <source>
        <dbReference type="PROSITE" id="PS51184"/>
    </source>
</evidence>
<evidence type="ECO:0000256" key="3">
    <source>
        <dbReference type="ARBA" id="ARBA00010703"/>
    </source>
</evidence>
<dbReference type="GeneID" id="66065816"/>
<evidence type="ECO:0000256" key="4">
    <source>
        <dbReference type="ARBA" id="ARBA00012155"/>
    </source>
</evidence>
<dbReference type="InterPro" id="IPR011043">
    <property type="entry name" value="Gal_Oxase/kelch_b-propeller"/>
</dbReference>
<comment type="catalytic activity">
    <reaction evidence="1">
        <text>7-[(3S)-3-amino-3-carboxypropyl]wyosine(37) in tRNA(Phe) + S-adenosyl-L-methionine = 7-[(3S)-(3-amino-3-methoxycarbonyl)propyl]wyosine(37) in tRNA(Phe) + S-adenosyl-L-homocysteine</text>
        <dbReference type="Rhea" id="RHEA:36903"/>
        <dbReference type="Rhea" id="RHEA-COMP:10379"/>
        <dbReference type="Rhea" id="RHEA-COMP:11844"/>
        <dbReference type="ChEBI" id="CHEBI:57856"/>
        <dbReference type="ChEBI" id="CHEBI:59789"/>
        <dbReference type="ChEBI" id="CHEBI:73543"/>
        <dbReference type="ChEBI" id="CHEBI:74275"/>
        <dbReference type="EC" id="2.1.1.290"/>
    </reaction>
</comment>
<evidence type="ECO:0000256" key="2">
    <source>
        <dbReference type="ARBA" id="ARBA00004797"/>
    </source>
</evidence>
<dbReference type="EC" id="2.1.1.290" evidence="5"/>
<dbReference type="KEGG" id="uvi:66065816"/>
<organism evidence="17 18">
    <name type="scientific">Ustilaginoidea virens</name>
    <name type="common">Rice false smut fungus</name>
    <name type="synonym">Villosiclava virens</name>
    <dbReference type="NCBI Taxonomy" id="1159556"/>
    <lineage>
        <taxon>Eukaryota</taxon>
        <taxon>Fungi</taxon>
        <taxon>Dikarya</taxon>
        <taxon>Ascomycota</taxon>
        <taxon>Pezizomycotina</taxon>
        <taxon>Sordariomycetes</taxon>
        <taxon>Hypocreomycetidae</taxon>
        <taxon>Hypocreales</taxon>
        <taxon>Clavicipitaceae</taxon>
        <taxon>Ustilaginoidea</taxon>
    </lineage>
</organism>
<comment type="pathway">
    <text evidence="2">tRNA modification; wybutosine-tRNA(Phe) biosynthesis.</text>
</comment>
<evidence type="ECO:0000256" key="9">
    <source>
        <dbReference type="ARBA" id="ARBA00022691"/>
    </source>
</evidence>
<dbReference type="Pfam" id="PF13621">
    <property type="entry name" value="Cupin_8"/>
    <property type="match status" value="1"/>
</dbReference>
<dbReference type="Gene3D" id="2.60.120.650">
    <property type="entry name" value="Cupin"/>
    <property type="match status" value="1"/>
</dbReference>
<dbReference type="InterPro" id="IPR015915">
    <property type="entry name" value="Kelch-typ_b-propeller"/>
</dbReference>
<dbReference type="PROSITE" id="PS51184">
    <property type="entry name" value="JMJC"/>
    <property type="match status" value="1"/>
</dbReference>